<feature type="domain" description="HTH tetR-type" evidence="5">
    <location>
        <begin position="10"/>
        <end position="70"/>
    </location>
</feature>
<evidence type="ECO:0000313" key="6">
    <source>
        <dbReference type="EMBL" id="GAA1987702.1"/>
    </source>
</evidence>
<sequence length="206" mass="22765">MTTSRKEKAAETEAALKAAAARLFVERGYLSTKITDITREAGRAAGSFYNHFASKEALLEALLKDLADAGDEAAEEPGHSADFTDPAAIRYHLRSLWTFYRDNAGAMLAVRQAAMVDEGFGTTMRQFGTVQQEELHDHLDTIIASSDMKLPGTPELSISMMTLLLDSFAHQWLFGPAIEGVRRPDDEEAIEALTRFIYRGLTGKDY</sequence>
<keyword evidence="3" id="KW-0804">Transcription</keyword>
<evidence type="ECO:0000313" key="7">
    <source>
        <dbReference type="Proteomes" id="UP001501116"/>
    </source>
</evidence>
<gene>
    <name evidence="6" type="ORF">GCM10009754_77200</name>
</gene>
<dbReference type="Proteomes" id="UP001501116">
    <property type="component" value="Unassembled WGS sequence"/>
</dbReference>
<keyword evidence="7" id="KW-1185">Reference proteome</keyword>
<dbReference type="PANTHER" id="PTHR30055">
    <property type="entry name" value="HTH-TYPE TRANSCRIPTIONAL REGULATOR RUTR"/>
    <property type="match status" value="1"/>
</dbReference>
<keyword evidence="2 4" id="KW-0238">DNA-binding</keyword>
<accession>A0ABP5DZY6</accession>
<evidence type="ECO:0000256" key="2">
    <source>
        <dbReference type="ARBA" id="ARBA00023125"/>
    </source>
</evidence>
<dbReference type="Gene3D" id="1.10.357.10">
    <property type="entry name" value="Tetracycline Repressor, domain 2"/>
    <property type="match status" value="1"/>
</dbReference>
<dbReference type="PRINTS" id="PR00455">
    <property type="entry name" value="HTHTETR"/>
</dbReference>
<dbReference type="InterPro" id="IPR036271">
    <property type="entry name" value="Tet_transcr_reg_TetR-rel_C_sf"/>
</dbReference>
<dbReference type="EMBL" id="BAAANN010000047">
    <property type="protein sequence ID" value="GAA1987702.1"/>
    <property type="molecule type" value="Genomic_DNA"/>
</dbReference>
<evidence type="ECO:0000256" key="3">
    <source>
        <dbReference type="ARBA" id="ARBA00023163"/>
    </source>
</evidence>
<comment type="caution">
    <text evidence="6">The sequence shown here is derived from an EMBL/GenBank/DDBJ whole genome shotgun (WGS) entry which is preliminary data.</text>
</comment>
<dbReference type="RefSeq" id="WP_344430290.1">
    <property type="nucleotide sequence ID" value="NZ_BAAANN010000047.1"/>
</dbReference>
<dbReference type="InterPro" id="IPR001647">
    <property type="entry name" value="HTH_TetR"/>
</dbReference>
<dbReference type="InterPro" id="IPR009057">
    <property type="entry name" value="Homeodomain-like_sf"/>
</dbReference>
<evidence type="ECO:0000256" key="4">
    <source>
        <dbReference type="PROSITE-ProRule" id="PRU00335"/>
    </source>
</evidence>
<name>A0ABP5DZY6_9PSEU</name>
<evidence type="ECO:0000259" key="5">
    <source>
        <dbReference type="PROSITE" id="PS50977"/>
    </source>
</evidence>
<evidence type="ECO:0000256" key="1">
    <source>
        <dbReference type="ARBA" id="ARBA00023015"/>
    </source>
</evidence>
<dbReference type="PANTHER" id="PTHR30055:SF234">
    <property type="entry name" value="HTH-TYPE TRANSCRIPTIONAL REGULATOR BETI"/>
    <property type="match status" value="1"/>
</dbReference>
<dbReference type="Gene3D" id="1.10.10.60">
    <property type="entry name" value="Homeodomain-like"/>
    <property type="match status" value="1"/>
</dbReference>
<dbReference type="Pfam" id="PF00440">
    <property type="entry name" value="TetR_N"/>
    <property type="match status" value="1"/>
</dbReference>
<protein>
    <submittedName>
        <fullName evidence="6">TetR/AcrR family transcriptional regulator</fullName>
    </submittedName>
</protein>
<dbReference type="SUPFAM" id="SSF48498">
    <property type="entry name" value="Tetracyclin repressor-like, C-terminal domain"/>
    <property type="match status" value="1"/>
</dbReference>
<feature type="DNA-binding region" description="H-T-H motif" evidence="4">
    <location>
        <begin position="33"/>
        <end position="52"/>
    </location>
</feature>
<dbReference type="InterPro" id="IPR050109">
    <property type="entry name" value="HTH-type_TetR-like_transc_reg"/>
</dbReference>
<dbReference type="PROSITE" id="PS50977">
    <property type="entry name" value="HTH_TETR_2"/>
    <property type="match status" value="1"/>
</dbReference>
<dbReference type="SUPFAM" id="SSF46689">
    <property type="entry name" value="Homeodomain-like"/>
    <property type="match status" value="1"/>
</dbReference>
<reference evidence="7" key="1">
    <citation type="journal article" date="2019" name="Int. J. Syst. Evol. Microbiol.">
        <title>The Global Catalogue of Microorganisms (GCM) 10K type strain sequencing project: providing services to taxonomists for standard genome sequencing and annotation.</title>
        <authorList>
            <consortium name="The Broad Institute Genomics Platform"/>
            <consortium name="The Broad Institute Genome Sequencing Center for Infectious Disease"/>
            <person name="Wu L."/>
            <person name="Ma J."/>
        </authorList>
    </citation>
    <scope>NUCLEOTIDE SEQUENCE [LARGE SCALE GENOMIC DNA]</scope>
    <source>
        <strain evidence="7">JCM 14545</strain>
    </source>
</reference>
<keyword evidence="1" id="KW-0805">Transcription regulation</keyword>
<proteinExistence type="predicted"/>
<organism evidence="6 7">
    <name type="scientific">Amycolatopsis minnesotensis</name>
    <dbReference type="NCBI Taxonomy" id="337894"/>
    <lineage>
        <taxon>Bacteria</taxon>
        <taxon>Bacillati</taxon>
        <taxon>Actinomycetota</taxon>
        <taxon>Actinomycetes</taxon>
        <taxon>Pseudonocardiales</taxon>
        <taxon>Pseudonocardiaceae</taxon>
        <taxon>Amycolatopsis</taxon>
    </lineage>
</organism>